<proteinExistence type="predicted"/>
<reference evidence="2" key="1">
    <citation type="submission" date="2022-10" db="EMBL/GenBank/DDBJ databases">
        <title>The complete genomes of actinobacterial strains from the NBC collection.</title>
        <authorList>
            <person name="Joergensen T.S."/>
            <person name="Alvarez Arevalo M."/>
            <person name="Sterndorff E.B."/>
            <person name="Faurdal D."/>
            <person name="Vuksanovic O."/>
            <person name="Mourched A.-S."/>
            <person name="Charusanti P."/>
            <person name="Shaw S."/>
            <person name="Blin K."/>
            <person name="Weber T."/>
        </authorList>
    </citation>
    <scope>NUCLEOTIDE SEQUENCE</scope>
    <source>
        <strain evidence="2">NBC_00119</strain>
    </source>
</reference>
<evidence type="ECO:0000259" key="1">
    <source>
        <dbReference type="Pfam" id="PF01548"/>
    </source>
</evidence>
<dbReference type="InterPro" id="IPR047650">
    <property type="entry name" value="Transpos_IS110"/>
</dbReference>
<dbReference type="InterPro" id="IPR002525">
    <property type="entry name" value="Transp_IS110-like_N"/>
</dbReference>
<dbReference type="EMBL" id="CP108195">
    <property type="protein sequence ID" value="WTS17043.1"/>
    <property type="molecule type" value="Genomic_DNA"/>
</dbReference>
<accession>A0AAU1UHV7</accession>
<dbReference type="GO" id="GO:0004803">
    <property type="term" value="F:transposase activity"/>
    <property type="evidence" value="ECO:0007669"/>
    <property type="project" value="InterPro"/>
</dbReference>
<dbReference type="Pfam" id="PF01548">
    <property type="entry name" value="DEDD_Tnp_IS110"/>
    <property type="match status" value="1"/>
</dbReference>
<gene>
    <name evidence="2" type="ORF">OHU69_41980</name>
</gene>
<dbReference type="PANTHER" id="PTHR33055:SF16">
    <property type="entry name" value="TRANSPOSASE FOR INSERTION SEQUENCE ELEMENT IS1547"/>
    <property type="match status" value="1"/>
</dbReference>
<sequence length="208" mass="22520">MVLLGVDPHKSTHTAAGVAADSQQQLSSVTIRASLPEYRRLLRWARQWPQRTWAVENANGLGRHLVQWLIARGERVIDVPATATSRVRELSRGGGRKNDQIDAAAAATVAHLHGREGGRHGRPMNHQSFMAGKGLEGSPAATELRHVRSRHSRPGTSQGHATFATALLFTVALGTLALRRRRVGCTGALVLRFVGVLAASSRPEHHPS</sequence>
<name>A0AAU1UHV7_9ACTN</name>
<dbReference type="AlphaFoldDB" id="A0AAU1UHV7"/>
<dbReference type="GO" id="GO:0006313">
    <property type="term" value="P:DNA transposition"/>
    <property type="evidence" value="ECO:0007669"/>
    <property type="project" value="InterPro"/>
</dbReference>
<feature type="domain" description="Transposase IS110-like N-terminal" evidence="1">
    <location>
        <begin position="4"/>
        <end position="111"/>
    </location>
</feature>
<dbReference type="PANTHER" id="PTHR33055">
    <property type="entry name" value="TRANSPOSASE FOR INSERTION SEQUENCE ELEMENT IS1111A"/>
    <property type="match status" value="1"/>
</dbReference>
<organism evidence="2">
    <name type="scientific">Streptomyces sp. NBC_00119</name>
    <dbReference type="NCBI Taxonomy" id="2975659"/>
    <lineage>
        <taxon>Bacteria</taxon>
        <taxon>Bacillati</taxon>
        <taxon>Actinomycetota</taxon>
        <taxon>Actinomycetes</taxon>
        <taxon>Kitasatosporales</taxon>
        <taxon>Streptomycetaceae</taxon>
        <taxon>Streptomyces</taxon>
    </lineage>
</organism>
<protein>
    <submittedName>
        <fullName evidence="2">IS110 family transposase</fullName>
    </submittedName>
</protein>
<dbReference type="GO" id="GO:0003677">
    <property type="term" value="F:DNA binding"/>
    <property type="evidence" value="ECO:0007669"/>
    <property type="project" value="InterPro"/>
</dbReference>
<evidence type="ECO:0000313" key="2">
    <source>
        <dbReference type="EMBL" id="WTS17043.1"/>
    </source>
</evidence>